<dbReference type="PANTHER" id="PTHR42693:SF53">
    <property type="entry name" value="ENDO-4-O-SULFATASE"/>
    <property type="match status" value="1"/>
</dbReference>
<dbReference type="CDD" id="cd16026">
    <property type="entry name" value="GALNS_like"/>
    <property type="match status" value="1"/>
</dbReference>
<feature type="domain" description="Sulfatase N-terminal" evidence="4">
    <location>
        <begin position="37"/>
        <end position="344"/>
    </location>
</feature>
<feature type="chain" id="PRO_5043470357" evidence="3">
    <location>
        <begin position="29"/>
        <end position="477"/>
    </location>
</feature>
<dbReference type="InterPro" id="IPR017850">
    <property type="entry name" value="Alkaline_phosphatase_core_sf"/>
</dbReference>
<dbReference type="AlphaFoldDB" id="A0AAU7CTM9"/>
<organism evidence="5">
    <name type="scientific">Singulisphaera sp. Ch08</name>
    <dbReference type="NCBI Taxonomy" id="3120278"/>
    <lineage>
        <taxon>Bacteria</taxon>
        <taxon>Pseudomonadati</taxon>
        <taxon>Planctomycetota</taxon>
        <taxon>Planctomycetia</taxon>
        <taxon>Isosphaerales</taxon>
        <taxon>Isosphaeraceae</taxon>
        <taxon>Singulisphaera</taxon>
    </lineage>
</organism>
<dbReference type="Pfam" id="PF00884">
    <property type="entry name" value="Sulfatase"/>
    <property type="match status" value="1"/>
</dbReference>
<accession>A0AAU7CTM9</accession>
<keyword evidence="3" id="KW-0732">Signal</keyword>
<sequence>MFRSSAHRLMCFLTFASVLLHGAVAARAEPAKEKRPPNIVVVFADDLGYADVGCFGAKGYVTPNIDRLAAEGIRFTDFYVPQAVCSASRTALLTGCYPNRVGILGALGPASKIGIAEGESTIAEVLKRRGYATAIYGKWHLGHHPQFLPIRHGFDDYFGLPYSNDMWPQHPTNRSFPDLPLIAGDQVVATNPDQKTLTTSYAEHAVRFIQNNKERPFFLYLAHSMPHVPLFVSDMFAGQTTRGLFGDVIEELDWSVGQVLSTLKEQGLDERTLVIFTSDNGPWLSYGDHAGSAGPLREGKGTSFEGGVREPFVARWPGKIPAGSVCREPAMTIDLLPTFASIAGADRSGDRLIDGRNIEPLLTAQPQAKSPHEALYFYWGRELQAVRSGHWKLHFPHQYRSLSGTPGSSGKPAPYQERAIGLSLFNLESDPGETLDVAAKNPDVVKQLSRLADIARDDLGDSATNHIGKNVRRPGEL</sequence>
<dbReference type="SUPFAM" id="SSF53649">
    <property type="entry name" value="Alkaline phosphatase-like"/>
    <property type="match status" value="1"/>
</dbReference>
<gene>
    <name evidence="5" type="ORF">V5E97_40175</name>
</gene>
<evidence type="ECO:0000256" key="2">
    <source>
        <dbReference type="ARBA" id="ARBA00022801"/>
    </source>
</evidence>
<dbReference type="Pfam" id="PF14707">
    <property type="entry name" value="Sulfatase_C"/>
    <property type="match status" value="1"/>
</dbReference>
<dbReference type="Gene3D" id="3.30.1120.10">
    <property type="match status" value="1"/>
</dbReference>
<dbReference type="InterPro" id="IPR000917">
    <property type="entry name" value="Sulfatase_N"/>
</dbReference>
<keyword evidence="5" id="KW-0614">Plasmid</keyword>
<reference evidence="5" key="1">
    <citation type="submission" date="2024-05" db="EMBL/GenBank/DDBJ databases">
        <title>Planctomycetes of the genus Singulisphaera possess chitinolytic capabilities.</title>
        <authorList>
            <person name="Ivanova A."/>
        </authorList>
    </citation>
    <scope>NUCLEOTIDE SEQUENCE</scope>
    <source>
        <strain evidence="5">Ch08T</strain>
        <plasmid evidence="5">pSnCh</plasmid>
    </source>
</reference>
<dbReference type="PANTHER" id="PTHR42693">
    <property type="entry name" value="ARYLSULFATASE FAMILY MEMBER"/>
    <property type="match status" value="1"/>
</dbReference>
<keyword evidence="2" id="KW-0378">Hydrolase</keyword>
<feature type="signal peptide" evidence="3">
    <location>
        <begin position="1"/>
        <end position="28"/>
    </location>
</feature>
<evidence type="ECO:0000259" key="4">
    <source>
        <dbReference type="Pfam" id="PF00884"/>
    </source>
</evidence>
<name>A0AAU7CTM9_9BACT</name>
<protein>
    <submittedName>
        <fullName evidence="5">Sulfatase</fullName>
    </submittedName>
</protein>
<dbReference type="EMBL" id="CP155448">
    <property type="protein sequence ID" value="XBH08487.1"/>
    <property type="molecule type" value="Genomic_DNA"/>
</dbReference>
<evidence type="ECO:0000256" key="1">
    <source>
        <dbReference type="ARBA" id="ARBA00008779"/>
    </source>
</evidence>
<dbReference type="GO" id="GO:0004065">
    <property type="term" value="F:arylsulfatase activity"/>
    <property type="evidence" value="ECO:0007669"/>
    <property type="project" value="TreeGrafter"/>
</dbReference>
<evidence type="ECO:0000256" key="3">
    <source>
        <dbReference type="SAM" id="SignalP"/>
    </source>
</evidence>
<dbReference type="RefSeq" id="WP_406701358.1">
    <property type="nucleotide sequence ID" value="NZ_CP155448.1"/>
</dbReference>
<comment type="similarity">
    <text evidence="1">Belongs to the sulfatase family.</text>
</comment>
<proteinExistence type="inferred from homology"/>
<dbReference type="Gene3D" id="3.40.720.10">
    <property type="entry name" value="Alkaline Phosphatase, subunit A"/>
    <property type="match status" value="1"/>
</dbReference>
<geneLocation type="plasmid" evidence="5">
    <name>pSnCh</name>
</geneLocation>
<evidence type="ECO:0000313" key="5">
    <source>
        <dbReference type="EMBL" id="XBH08487.1"/>
    </source>
</evidence>
<dbReference type="InterPro" id="IPR050738">
    <property type="entry name" value="Sulfatase"/>
</dbReference>